<gene>
    <name evidence="2" type="ORF">FPZ42_00945</name>
</gene>
<evidence type="ECO:0000313" key="2">
    <source>
        <dbReference type="EMBL" id="TWR27810.1"/>
    </source>
</evidence>
<evidence type="ECO:0000313" key="3">
    <source>
        <dbReference type="Proteomes" id="UP000318010"/>
    </source>
</evidence>
<name>A0A563U8Z8_9SPHI</name>
<protein>
    <submittedName>
        <fullName evidence="2">Uncharacterized protein</fullName>
    </submittedName>
</protein>
<keyword evidence="1" id="KW-1133">Transmembrane helix</keyword>
<dbReference type="OrthoDB" id="769806at2"/>
<proteinExistence type="predicted"/>
<keyword evidence="1" id="KW-0472">Membrane</keyword>
<dbReference type="AlphaFoldDB" id="A0A563U8Z8"/>
<dbReference type="Proteomes" id="UP000318010">
    <property type="component" value="Unassembled WGS sequence"/>
</dbReference>
<comment type="caution">
    <text evidence="2">The sequence shown here is derived from an EMBL/GenBank/DDBJ whole genome shotgun (WGS) entry which is preliminary data.</text>
</comment>
<evidence type="ECO:0000256" key="1">
    <source>
        <dbReference type="SAM" id="Phobius"/>
    </source>
</evidence>
<organism evidence="2 3">
    <name type="scientific">Mucilaginibacter achroorhodeus</name>
    <dbReference type="NCBI Taxonomy" id="2599294"/>
    <lineage>
        <taxon>Bacteria</taxon>
        <taxon>Pseudomonadati</taxon>
        <taxon>Bacteroidota</taxon>
        <taxon>Sphingobacteriia</taxon>
        <taxon>Sphingobacteriales</taxon>
        <taxon>Sphingobacteriaceae</taxon>
        <taxon>Mucilaginibacter</taxon>
    </lineage>
</organism>
<reference evidence="2 3" key="1">
    <citation type="submission" date="2019-07" db="EMBL/GenBank/DDBJ databases">
        <authorList>
            <person name="Kim J."/>
        </authorList>
    </citation>
    <scope>NUCLEOTIDE SEQUENCE [LARGE SCALE GENOMIC DNA]</scope>
    <source>
        <strain evidence="2 3">MJ1a</strain>
    </source>
</reference>
<keyword evidence="1" id="KW-0812">Transmembrane</keyword>
<dbReference type="RefSeq" id="WP_146268627.1">
    <property type="nucleotide sequence ID" value="NZ_VOEI01000001.1"/>
</dbReference>
<accession>A0A563U8Z8</accession>
<dbReference type="EMBL" id="VOEI01000001">
    <property type="protein sequence ID" value="TWR27810.1"/>
    <property type="molecule type" value="Genomic_DNA"/>
</dbReference>
<feature type="transmembrane region" description="Helical" evidence="1">
    <location>
        <begin position="12"/>
        <end position="33"/>
    </location>
</feature>
<sequence length="110" mass="12904">MKRRTSKHAVAALFLGIFVVKMFISIAPVYLSLDYKHVRAVIMQLEHETKNDKEDPEKDAFKEKKAFDENFVYFNIYRPIVLENNILHSQERSLYQQVYHPVVPTPPPNA</sequence>
<keyword evidence="3" id="KW-1185">Reference proteome</keyword>